<keyword evidence="5" id="KW-0812">Transmembrane</keyword>
<dbReference type="PANTHER" id="PTHR34820:SF4">
    <property type="entry name" value="INNER MEMBRANE PROTEIN YEBZ"/>
    <property type="match status" value="1"/>
</dbReference>
<evidence type="ECO:0000256" key="5">
    <source>
        <dbReference type="SAM" id="Phobius"/>
    </source>
</evidence>
<proteinExistence type="predicted"/>
<protein>
    <recommendedName>
        <fullName evidence="7">CopC domain-containing protein</fullName>
    </recommendedName>
</protein>
<dbReference type="PANTHER" id="PTHR34820">
    <property type="entry name" value="INNER MEMBRANE PROTEIN YEBZ"/>
    <property type="match status" value="1"/>
</dbReference>
<dbReference type="InterPro" id="IPR007348">
    <property type="entry name" value="CopC_dom"/>
</dbReference>
<evidence type="ECO:0000256" key="4">
    <source>
        <dbReference type="ARBA" id="ARBA00023008"/>
    </source>
</evidence>
<evidence type="ECO:0000256" key="6">
    <source>
        <dbReference type="SAM" id="SignalP"/>
    </source>
</evidence>
<evidence type="ECO:0000313" key="8">
    <source>
        <dbReference type="EMBL" id="GIE25529.1"/>
    </source>
</evidence>
<feature type="chain" id="PRO_5046298759" description="CopC domain-containing protein" evidence="6">
    <location>
        <begin position="24"/>
        <end position="183"/>
    </location>
</feature>
<evidence type="ECO:0000256" key="2">
    <source>
        <dbReference type="ARBA" id="ARBA00022723"/>
    </source>
</evidence>
<evidence type="ECO:0000313" key="9">
    <source>
        <dbReference type="Proteomes" id="UP000603200"/>
    </source>
</evidence>
<organism evidence="8 9">
    <name type="scientific">Winogradskya humida</name>
    <dbReference type="NCBI Taxonomy" id="113566"/>
    <lineage>
        <taxon>Bacteria</taxon>
        <taxon>Bacillati</taxon>
        <taxon>Actinomycetota</taxon>
        <taxon>Actinomycetes</taxon>
        <taxon>Micromonosporales</taxon>
        <taxon>Micromonosporaceae</taxon>
        <taxon>Winogradskya</taxon>
    </lineage>
</organism>
<comment type="caution">
    <text evidence="8">The sequence shown here is derived from an EMBL/GenBank/DDBJ whole genome shotgun (WGS) entry which is preliminary data.</text>
</comment>
<feature type="signal peptide" evidence="6">
    <location>
        <begin position="1"/>
        <end position="23"/>
    </location>
</feature>
<evidence type="ECO:0000256" key="3">
    <source>
        <dbReference type="ARBA" id="ARBA00022729"/>
    </source>
</evidence>
<dbReference type="InterPro" id="IPR014756">
    <property type="entry name" value="Ig_E-set"/>
</dbReference>
<keyword evidence="5" id="KW-1133">Transmembrane helix</keyword>
<dbReference type="RefSeq" id="WP_203842466.1">
    <property type="nucleotide sequence ID" value="NZ_BAAATV010000023.1"/>
</dbReference>
<comment type="subcellular location">
    <subcellularLocation>
        <location evidence="1">Cell envelope</location>
    </subcellularLocation>
</comment>
<keyword evidence="5" id="KW-0472">Membrane</keyword>
<dbReference type="SUPFAM" id="SSF81296">
    <property type="entry name" value="E set domains"/>
    <property type="match status" value="1"/>
</dbReference>
<dbReference type="Proteomes" id="UP000603200">
    <property type="component" value="Unassembled WGS sequence"/>
</dbReference>
<keyword evidence="4" id="KW-0186">Copper</keyword>
<sequence length="183" mass="18273">MKKVAAALAAVLVVLLPATPAWAHAQMIASTPPKDATLTTAPTAITLTFTERLNPGFTTIVLSNAARQRMPAAPPAIDSATGTLTLTQPLTNGPYTVAYRVVSVDGHTVQGSYPFTVADPALPAATATVAPSGGAVASEPGSGGVPTGALIGVGAAGVTLAAIALFLVLSARRRATAQRAIQP</sequence>
<name>A0ABQ4A3U9_9ACTN</name>
<keyword evidence="3 6" id="KW-0732">Signal</keyword>
<dbReference type="InterPro" id="IPR014755">
    <property type="entry name" value="Cu-Rt/internalin_Ig-like"/>
</dbReference>
<feature type="domain" description="CopC" evidence="7">
    <location>
        <begin position="24"/>
        <end position="117"/>
    </location>
</feature>
<evidence type="ECO:0000256" key="1">
    <source>
        <dbReference type="ARBA" id="ARBA00004196"/>
    </source>
</evidence>
<dbReference type="EMBL" id="BOMN01000122">
    <property type="protein sequence ID" value="GIE25529.1"/>
    <property type="molecule type" value="Genomic_DNA"/>
</dbReference>
<keyword evidence="2" id="KW-0479">Metal-binding</keyword>
<dbReference type="Gene3D" id="2.60.40.1220">
    <property type="match status" value="1"/>
</dbReference>
<dbReference type="InterPro" id="IPR032694">
    <property type="entry name" value="CopC/D"/>
</dbReference>
<dbReference type="Pfam" id="PF04234">
    <property type="entry name" value="CopC"/>
    <property type="match status" value="1"/>
</dbReference>
<reference evidence="8 9" key="1">
    <citation type="submission" date="2021-01" db="EMBL/GenBank/DDBJ databases">
        <title>Whole genome shotgun sequence of Actinoplanes humidus NBRC 14915.</title>
        <authorList>
            <person name="Komaki H."/>
            <person name="Tamura T."/>
        </authorList>
    </citation>
    <scope>NUCLEOTIDE SEQUENCE [LARGE SCALE GENOMIC DNA]</scope>
    <source>
        <strain evidence="8 9">NBRC 14915</strain>
    </source>
</reference>
<evidence type="ECO:0000259" key="7">
    <source>
        <dbReference type="Pfam" id="PF04234"/>
    </source>
</evidence>
<feature type="transmembrane region" description="Helical" evidence="5">
    <location>
        <begin position="149"/>
        <end position="169"/>
    </location>
</feature>
<accession>A0ABQ4A3U9</accession>
<gene>
    <name evidence="8" type="ORF">Ahu01nite_086310</name>
</gene>
<keyword evidence="9" id="KW-1185">Reference proteome</keyword>